<evidence type="ECO:0000313" key="4">
    <source>
        <dbReference type="Proteomes" id="UP000235015"/>
    </source>
</evidence>
<organism evidence="3 4">
    <name type="scientific">Sedimenticola selenatireducens</name>
    <dbReference type="NCBI Taxonomy" id="191960"/>
    <lineage>
        <taxon>Bacteria</taxon>
        <taxon>Pseudomonadati</taxon>
        <taxon>Pseudomonadota</taxon>
        <taxon>Gammaproteobacteria</taxon>
        <taxon>Chromatiales</taxon>
        <taxon>Sedimenticolaceae</taxon>
        <taxon>Sedimenticola</taxon>
    </lineage>
</organism>
<keyword evidence="1 3" id="KW-0378">Hydrolase</keyword>
<dbReference type="InterPro" id="IPR029058">
    <property type="entry name" value="AB_hydrolase_fold"/>
</dbReference>
<evidence type="ECO:0000259" key="2">
    <source>
        <dbReference type="Pfam" id="PF12146"/>
    </source>
</evidence>
<reference evidence="3 4" key="1">
    <citation type="submission" date="2017-11" db="EMBL/GenBank/DDBJ databases">
        <title>Genome-resolved metagenomics identifies genetic mobility, metabolic interactions, and unexpected diversity in perchlorate-reducing communities.</title>
        <authorList>
            <person name="Barnum T.P."/>
            <person name="Figueroa I.A."/>
            <person name="Carlstrom C.I."/>
            <person name="Lucas L.N."/>
            <person name="Engelbrektson A.L."/>
            <person name="Coates J.D."/>
        </authorList>
    </citation>
    <scope>NUCLEOTIDE SEQUENCE [LARGE SCALE GENOMIC DNA]</scope>
    <source>
        <strain evidence="3">BM301</strain>
    </source>
</reference>
<proteinExistence type="predicted"/>
<sequence length="211" mass="23805">MTGTKAVTLEQWCQTHQRAFTRFDYSGHGQSSGRFETGTIGEWLDDALSVIDELTKGPQIIVGSSMGGWLSLLATIARPQRVHALITLACATDFTRRLLMPTCSDVQKQQLTSEGCVLIPCDYDDQQPYPITRQLIEEGDNHLLLDKPIPIHCPVRMFHGMRDPDVPWDFSRRTCEQLESKDATLTLIKQGDHRLSEPADLRLLLNCLEQL</sequence>
<dbReference type="InterPro" id="IPR052382">
    <property type="entry name" value="ABHD10_acyl-thioesterase"/>
</dbReference>
<dbReference type="GO" id="GO:0004553">
    <property type="term" value="F:hydrolase activity, hydrolyzing O-glycosyl compounds"/>
    <property type="evidence" value="ECO:0007669"/>
    <property type="project" value="TreeGrafter"/>
</dbReference>
<dbReference type="Pfam" id="PF12146">
    <property type="entry name" value="Hydrolase_4"/>
    <property type="match status" value="1"/>
</dbReference>
<evidence type="ECO:0000313" key="3">
    <source>
        <dbReference type="EMBL" id="PLX63291.1"/>
    </source>
</evidence>
<comment type="caution">
    <text evidence="3">The sequence shown here is derived from an EMBL/GenBank/DDBJ whole genome shotgun (WGS) entry which is preliminary data.</text>
</comment>
<evidence type="ECO:0000256" key="1">
    <source>
        <dbReference type="ARBA" id="ARBA00022801"/>
    </source>
</evidence>
<dbReference type="AlphaFoldDB" id="A0A2N6D0V5"/>
<dbReference type="PANTHER" id="PTHR16138:SF7">
    <property type="entry name" value="PALMITOYL-PROTEIN THIOESTERASE ABHD10, MITOCHONDRIAL"/>
    <property type="match status" value="1"/>
</dbReference>
<dbReference type="Gene3D" id="3.40.50.1820">
    <property type="entry name" value="alpha/beta hydrolase"/>
    <property type="match status" value="1"/>
</dbReference>
<dbReference type="Proteomes" id="UP000235015">
    <property type="component" value="Unassembled WGS sequence"/>
</dbReference>
<dbReference type="InterPro" id="IPR022742">
    <property type="entry name" value="Hydrolase_4"/>
</dbReference>
<dbReference type="STRING" id="1111735.GCA_000428045_02804"/>
<name>A0A2N6D0V5_9GAMM</name>
<gene>
    <name evidence="3" type="ORF">C0630_02570</name>
</gene>
<accession>A0A2N6D0V5</accession>
<protein>
    <submittedName>
        <fullName evidence="3">Alpha/beta hydrolase</fullName>
    </submittedName>
</protein>
<dbReference type="EMBL" id="PKUN01000002">
    <property type="protein sequence ID" value="PLX63291.1"/>
    <property type="molecule type" value="Genomic_DNA"/>
</dbReference>
<dbReference type="SUPFAM" id="SSF53474">
    <property type="entry name" value="alpha/beta-Hydrolases"/>
    <property type="match status" value="1"/>
</dbReference>
<dbReference type="PANTHER" id="PTHR16138">
    <property type="entry name" value="MYCOPHENOLIC ACID ACYL-GLUCURONIDE ESTERASE, MITOCHONDRIAL"/>
    <property type="match status" value="1"/>
</dbReference>
<feature type="domain" description="Serine aminopeptidase S33" evidence="2">
    <location>
        <begin position="15"/>
        <end position="98"/>
    </location>
</feature>